<sequence length="365" mass="40606">MKGYEATEAGGDLNVIVDGDEEGVVEDQEEVHATRYIAIRPSGIRKNNSDILVMYHAAKPELFVHDEIIHYADGDRLTLTCRAGSVPSPTISWQFNEAVIAPGQKNGQEITIEGDTFESWLTINPASASNAGKYQCTATNSAGESKATTTTILRAASKADGIYTQPETPIVGQPFTLICHVSSSARPKRKWKFEDRTVLSDSKYTIDEKHGWLRIRSVKENMAGKWTCEVSADGGSQKLTKIVNVESRPSFLDGKASAETLMDLGEEARIVCPVTGKPTPRIRWRKRMSREEEIQTNSGHIFIHGDTLAIRAGHRQVPLGSLDSELANAEQSPHIQYLKFPSRRRRNIRVPRHEQTRQRGAQDTR</sequence>
<name>A0AAV2TUN0_CALDB</name>
<evidence type="ECO:0000256" key="1">
    <source>
        <dbReference type="ARBA" id="ARBA00022729"/>
    </source>
</evidence>
<keyword evidence="1" id="KW-0732">Signal</keyword>
<feature type="domain" description="Ig-like" evidence="6">
    <location>
        <begin position="249"/>
        <end position="286"/>
    </location>
</feature>
<evidence type="ECO:0000256" key="5">
    <source>
        <dbReference type="SAM" id="MobiDB-lite"/>
    </source>
</evidence>
<evidence type="ECO:0000256" key="2">
    <source>
        <dbReference type="ARBA" id="ARBA00022737"/>
    </source>
</evidence>
<evidence type="ECO:0000256" key="4">
    <source>
        <dbReference type="ARBA" id="ARBA00023319"/>
    </source>
</evidence>
<dbReference type="InterPro" id="IPR003598">
    <property type="entry name" value="Ig_sub2"/>
</dbReference>
<proteinExistence type="predicted"/>
<dbReference type="PROSITE" id="PS50835">
    <property type="entry name" value="IG_LIKE"/>
    <property type="match status" value="3"/>
</dbReference>
<dbReference type="SMART" id="SM00409">
    <property type="entry name" value="IG"/>
    <property type="match status" value="2"/>
</dbReference>
<evidence type="ECO:0000313" key="7">
    <source>
        <dbReference type="EMBL" id="CAL5140786.1"/>
    </source>
</evidence>
<evidence type="ECO:0000313" key="8">
    <source>
        <dbReference type="Proteomes" id="UP001497525"/>
    </source>
</evidence>
<dbReference type="Pfam" id="PF13927">
    <property type="entry name" value="Ig_3"/>
    <property type="match status" value="2"/>
</dbReference>
<dbReference type="InterPro" id="IPR007110">
    <property type="entry name" value="Ig-like_dom"/>
</dbReference>
<feature type="region of interest" description="Disordered" evidence="5">
    <location>
        <begin position="341"/>
        <end position="365"/>
    </location>
</feature>
<keyword evidence="3" id="KW-1015">Disulfide bond</keyword>
<dbReference type="InterPro" id="IPR003599">
    <property type="entry name" value="Ig_sub"/>
</dbReference>
<comment type="caution">
    <text evidence="7">The sequence shown here is derived from an EMBL/GenBank/DDBJ whole genome shotgun (WGS) entry which is preliminary data.</text>
</comment>
<organism evidence="7 8">
    <name type="scientific">Calicophoron daubneyi</name>
    <name type="common">Rumen fluke</name>
    <name type="synonym">Paramphistomum daubneyi</name>
    <dbReference type="NCBI Taxonomy" id="300641"/>
    <lineage>
        <taxon>Eukaryota</taxon>
        <taxon>Metazoa</taxon>
        <taxon>Spiralia</taxon>
        <taxon>Lophotrochozoa</taxon>
        <taxon>Platyhelminthes</taxon>
        <taxon>Trematoda</taxon>
        <taxon>Digenea</taxon>
        <taxon>Plagiorchiida</taxon>
        <taxon>Pronocephalata</taxon>
        <taxon>Paramphistomoidea</taxon>
        <taxon>Paramphistomidae</taxon>
        <taxon>Calicophoron</taxon>
    </lineage>
</organism>
<dbReference type="Proteomes" id="UP001497525">
    <property type="component" value="Unassembled WGS sequence"/>
</dbReference>
<feature type="domain" description="Ig-like" evidence="6">
    <location>
        <begin position="172"/>
        <end position="244"/>
    </location>
</feature>
<dbReference type="InterPro" id="IPR013783">
    <property type="entry name" value="Ig-like_fold"/>
</dbReference>
<dbReference type="EMBL" id="CAXLJL010000789">
    <property type="protein sequence ID" value="CAL5140786.1"/>
    <property type="molecule type" value="Genomic_DNA"/>
</dbReference>
<dbReference type="SUPFAM" id="SSF48726">
    <property type="entry name" value="Immunoglobulin"/>
    <property type="match status" value="3"/>
</dbReference>
<feature type="domain" description="Ig-like" evidence="6">
    <location>
        <begin position="60"/>
        <end position="151"/>
    </location>
</feature>
<dbReference type="InterPro" id="IPR051170">
    <property type="entry name" value="Neural/epithelial_adhesion"/>
</dbReference>
<dbReference type="SMART" id="SM00408">
    <property type="entry name" value="IGc2"/>
    <property type="match status" value="3"/>
</dbReference>
<keyword evidence="2" id="KW-0677">Repeat</keyword>
<evidence type="ECO:0000256" key="3">
    <source>
        <dbReference type="ARBA" id="ARBA00023157"/>
    </source>
</evidence>
<dbReference type="FunFam" id="2.60.40.10:FF:000032">
    <property type="entry name" value="palladin isoform X1"/>
    <property type="match status" value="1"/>
</dbReference>
<reference evidence="7" key="1">
    <citation type="submission" date="2024-06" db="EMBL/GenBank/DDBJ databases">
        <authorList>
            <person name="Liu X."/>
            <person name="Lenzi L."/>
            <person name="Haldenby T S."/>
            <person name="Uol C."/>
        </authorList>
    </citation>
    <scope>NUCLEOTIDE SEQUENCE</scope>
</reference>
<dbReference type="Gene3D" id="2.60.40.10">
    <property type="entry name" value="Immunoglobulins"/>
    <property type="match status" value="3"/>
</dbReference>
<dbReference type="CDD" id="cd00096">
    <property type="entry name" value="Ig"/>
    <property type="match status" value="2"/>
</dbReference>
<dbReference type="AlphaFoldDB" id="A0AAV2TUN0"/>
<evidence type="ECO:0000259" key="6">
    <source>
        <dbReference type="PROSITE" id="PS50835"/>
    </source>
</evidence>
<dbReference type="InterPro" id="IPR036179">
    <property type="entry name" value="Ig-like_dom_sf"/>
</dbReference>
<dbReference type="PANTHER" id="PTHR12231:SF253">
    <property type="entry name" value="DPR-INTERACTING PROTEIN ETA, ISOFORM B-RELATED"/>
    <property type="match status" value="1"/>
</dbReference>
<gene>
    <name evidence="7" type="ORF">CDAUBV1_LOCUS16079</name>
</gene>
<keyword evidence="4" id="KW-0393">Immunoglobulin domain</keyword>
<dbReference type="PANTHER" id="PTHR12231">
    <property type="entry name" value="CTX-RELATED TYPE I TRANSMEMBRANE PROTEIN"/>
    <property type="match status" value="1"/>
</dbReference>
<feature type="compositionally biased region" description="Basic residues" evidence="5">
    <location>
        <begin position="341"/>
        <end position="350"/>
    </location>
</feature>
<accession>A0AAV2TUN0</accession>
<protein>
    <recommendedName>
        <fullName evidence="6">Ig-like domain-containing protein</fullName>
    </recommendedName>
</protein>
<feature type="compositionally biased region" description="Basic and acidic residues" evidence="5">
    <location>
        <begin position="351"/>
        <end position="365"/>
    </location>
</feature>